<name>A0ABQ5U4T4_9PROT</name>
<dbReference type="Proteomes" id="UP001161409">
    <property type="component" value="Unassembled WGS sequence"/>
</dbReference>
<dbReference type="PANTHER" id="PTHR31793">
    <property type="entry name" value="4-HYDROXYBENZOYL-COA THIOESTERASE FAMILY MEMBER"/>
    <property type="match status" value="1"/>
</dbReference>
<comment type="caution">
    <text evidence="3">The sequence shown here is derived from an EMBL/GenBank/DDBJ whole genome shotgun (WGS) entry which is preliminary data.</text>
</comment>
<evidence type="ECO:0000256" key="2">
    <source>
        <dbReference type="ARBA" id="ARBA00022801"/>
    </source>
</evidence>
<keyword evidence="2" id="KW-0378">Hydrolase</keyword>
<reference evidence="3" key="2">
    <citation type="submission" date="2023-01" db="EMBL/GenBank/DDBJ databases">
        <title>Draft genome sequence of Sneathiella chinensis strain NBRC 103408.</title>
        <authorList>
            <person name="Sun Q."/>
            <person name="Mori K."/>
        </authorList>
    </citation>
    <scope>NUCLEOTIDE SEQUENCE</scope>
    <source>
        <strain evidence="3">NBRC 103408</strain>
    </source>
</reference>
<dbReference type="RefSeq" id="WP_206374448.1">
    <property type="nucleotide sequence ID" value="NZ_BSNF01000006.1"/>
</dbReference>
<dbReference type="InterPro" id="IPR014166">
    <property type="entry name" value="Tol-Pal_acyl-CoA_thioesterase"/>
</dbReference>
<organism evidence="3 4">
    <name type="scientific">Sneathiella chinensis</name>
    <dbReference type="NCBI Taxonomy" id="349750"/>
    <lineage>
        <taxon>Bacteria</taxon>
        <taxon>Pseudomonadati</taxon>
        <taxon>Pseudomonadota</taxon>
        <taxon>Alphaproteobacteria</taxon>
        <taxon>Sneathiellales</taxon>
        <taxon>Sneathiellaceae</taxon>
        <taxon>Sneathiella</taxon>
    </lineage>
</organism>
<gene>
    <name evidence="3" type="ORF">GCM10007924_15480</name>
</gene>
<evidence type="ECO:0000256" key="1">
    <source>
        <dbReference type="ARBA" id="ARBA00005953"/>
    </source>
</evidence>
<dbReference type="PANTHER" id="PTHR31793:SF37">
    <property type="entry name" value="ACYL-COA THIOESTER HYDROLASE YBGC"/>
    <property type="match status" value="1"/>
</dbReference>
<dbReference type="NCBIfam" id="TIGR00051">
    <property type="entry name" value="YbgC/FadM family acyl-CoA thioesterase"/>
    <property type="match status" value="1"/>
</dbReference>
<dbReference type="InterPro" id="IPR050563">
    <property type="entry name" value="4-hydroxybenzoyl-CoA_TE"/>
</dbReference>
<dbReference type="CDD" id="cd00586">
    <property type="entry name" value="4HBT"/>
    <property type="match status" value="1"/>
</dbReference>
<evidence type="ECO:0000313" key="4">
    <source>
        <dbReference type="Proteomes" id="UP001161409"/>
    </source>
</evidence>
<accession>A0ABQ5U4T4</accession>
<dbReference type="Pfam" id="PF13279">
    <property type="entry name" value="4HBT_2"/>
    <property type="match status" value="1"/>
</dbReference>
<sequence>MTSEPAMEGRIDRDEQGRALHVFPVKVYWEDTDAGGIVYYANYLKFTERARTDLLRGLGINQQSLMMDEGVNFVVRDCRIEYLKPARMDDVLSVQTRLLDMKGATMRMEQGVYREDEVLVKSEVRVACIHRSGKPARFLPQIKDKFATVV</sequence>
<reference evidence="3" key="1">
    <citation type="journal article" date="2014" name="Int. J. Syst. Evol. Microbiol.">
        <title>Complete genome of a new Firmicutes species belonging to the dominant human colonic microbiota ('Ruminococcus bicirculans') reveals two chromosomes and a selective capacity to utilize plant glucans.</title>
        <authorList>
            <consortium name="NISC Comparative Sequencing Program"/>
            <person name="Wegmann U."/>
            <person name="Louis P."/>
            <person name="Goesmann A."/>
            <person name="Henrissat B."/>
            <person name="Duncan S.H."/>
            <person name="Flint H.J."/>
        </authorList>
    </citation>
    <scope>NUCLEOTIDE SEQUENCE</scope>
    <source>
        <strain evidence="3">NBRC 103408</strain>
    </source>
</reference>
<dbReference type="Gene3D" id="3.10.129.10">
    <property type="entry name" value="Hotdog Thioesterase"/>
    <property type="match status" value="1"/>
</dbReference>
<dbReference type="EMBL" id="BSNF01000006">
    <property type="protein sequence ID" value="GLQ06327.1"/>
    <property type="molecule type" value="Genomic_DNA"/>
</dbReference>
<dbReference type="InterPro" id="IPR006684">
    <property type="entry name" value="YbgC/YbaW"/>
</dbReference>
<dbReference type="PIRSF" id="PIRSF003230">
    <property type="entry name" value="YbgC"/>
    <property type="match status" value="1"/>
</dbReference>
<comment type="similarity">
    <text evidence="1">Belongs to the 4-hydroxybenzoyl-CoA thioesterase family.</text>
</comment>
<dbReference type="SUPFAM" id="SSF54637">
    <property type="entry name" value="Thioesterase/thiol ester dehydrase-isomerase"/>
    <property type="match status" value="1"/>
</dbReference>
<dbReference type="InterPro" id="IPR029069">
    <property type="entry name" value="HotDog_dom_sf"/>
</dbReference>
<evidence type="ECO:0000313" key="3">
    <source>
        <dbReference type="EMBL" id="GLQ06327.1"/>
    </source>
</evidence>
<proteinExistence type="inferred from homology"/>
<keyword evidence="4" id="KW-1185">Reference proteome</keyword>
<dbReference type="NCBIfam" id="TIGR02799">
    <property type="entry name" value="thio_ybgC"/>
    <property type="match status" value="1"/>
</dbReference>
<protein>
    <submittedName>
        <fullName evidence="3">Tol-pal system-associated acyl-CoA thioesterase</fullName>
    </submittedName>
</protein>